<dbReference type="Proteomes" id="UP000308901">
    <property type="component" value="Unassembled WGS sequence"/>
</dbReference>
<feature type="transmembrane region" description="Helical" evidence="5">
    <location>
        <begin position="177"/>
        <end position="200"/>
    </location>
</feature>
<comment type="subcellular location">
    <subcellularLocation>
        <location evidence="1">Membrane</location>
        <topology evidence="1">Multi-pass membrane protein</topology>
    </subcellularLocation>
</comment>
<feature type="domain" description="O-antigen ligase-related" evidence="6">
    <location>
        <begin position="189"/>
        <end position="325"/>
    </location>
</feature>
<dbReference type="GO" id="GO:0016874">
    <property type="term" value="F:ligase activity"/>
    <property type="evidence" value="ECO:0007669"/>
    <property type="project" value="UniProtKB-KW"/>
</dbReference>
<organism evidence="7 8">
    <name type="scientific">Arcobacter arenosus</name>
    <dbReference type="NCBI Taxonomy" id="2576037"/>
    <lineage>
        <taxon>Bacteria</taxon>
        <taxon>Pseudomonadati</taxon>
        <taxon>Campylobacterota</taxon>
        <taxon>Epsilonproteobacteria</taxon>
        <taxon>Campylobacterales</taxon>
        <taxon>Arcobacteraceae</taxon>
        <taxon>Arcobacter</taxon>
    </lineage>
</organism>
<feature type="transmembrane region" description="Helical" evidence="5">
    <location>
        <begin position="212"/>
        <end position="229"/>
    </location>
</feature>
<sequence>MKKIIDKNLNIYNKIFFNRLQEYDFKISKIKYCKVILYSWIFIAVLQLMDTHLPLKYFSFLRFVDLYTILFFPFILSSKNSFKFVFLFFILLLITLIIQFQLNFLFRFFELFIITLGTINIIIYIKYIPYNIIIFSTLVLSIFSIFDIDQIYFNHHFTSVVIVLSIIYLFENRKNYALILFFIFVILFLGIKAVILPLFLYFLIKFRLKKNYIYMLFGIVLSMIVAYAFSNQLQYKINQLKQYGIFSSSSNMQRILMAENTISIIYNESIEKLLFGYGNNYQNMIEDTYSKNEINIGSSASRFRVHNEFLAITLAYGLFGFITYIGILIYFLRCYKFNKTIASYISILYFSSLFNTFFYIGSGLLGWYFFVIAYFYSELKITKLDNKLNKKYYLTKKD</sequence>
<protein>
    <submittedName>
        <fullName evidence="7">O-antigen ligase family protein</fullName>
    </submittedName>
</protein>
<keyword evidence="8" id="KW-1185">Reference proteome</keyword>
<evidence type="ECO:0000256" key="1">
    <source>
        <dbReference type="ARBA" id="ARBA00004141"/>
    </source>
</evidence>
<feature type="transmembrane region" description="Helical" evidence="5">
    <location>
        <begin position="152"/>
        <end position="170"/>
    </location>
</feature>
<evidence type="ECO:0000313" key="8">
    <source>
        <dbReference type="Proteomes" id="UP000308901"/>
    </source>
</evidence>
<feature type="transmembrane region" description="Helical" evidence="5">
    <location>
        <begin position="130"/>
        <end position="146"/>
    </location>
</feature>
<feature type="transmembrane region" description="Helical" evidence="5">
    <location>
        <begin position="352"/>
        <end position="376"/>
    </location>
</feature>
<name>A0A5R8XZW2_9BACT</name>
<keyword evidence="4 5" id="KW-0472">Membrane</keyword>
<keyword evidence="2 5" id="KW-0812">Transmembrane</keyword>
<reference evidence="7 8" key="1">
    <citation type="submission" date="2019-05" db="EMBL/GenBank/DDBJ databases">
        <title>Arcobacter sp. nov., isolated from sea sediment.</title>
        <authorList>
            <person name="Kim W."/>
        </authorList>
    </citation>
    <scope>NUCLEOTIDE SEQUENCE [LARGE SCALE GENOMIC DNA]</scope>
    <source>
        <strain evidence="7 8">CAU 1517</strain>
    </source>
</reference>
<evidence type="ECO:0000313" key="7">
    <source>
        <dbReference type="EMBL" id="TLP37777.1"/>
    </source>
</evidence>
<dbReference type="GO" id="GO:0016020">
    <property type="term" value="C:membrane"/>
    <property type="evidence" value="ECO:0007669"/>
    <property type="project" value="UniProtKB-SubCell"/>
</dbReference>
<evidence type="ECO:0000256" key="3">
    <source>
        <dbReference type="ARBA" id="ARBA00022989"/>
    </source>
</evidence>
<feature type="transmembrane region" description="Helical" evidence="5">
    <location>
        <begin position="309"/>
        <end position="332"/>
    </location>
</feature>
<dbReference type="EMBL" id="VANU01000004">
    <property type="protein sequence ID" value="TLP37777.1"/>
    <property type="molecule type" value="Genomic_DNA"/>
</dbReference>
<feature type="transmembrane region" description="Helical" evidence="5">
    <location>
        <begin position="108"/>
        <end position="125"/>
    </location>
</feature>
<dbReference type="RefSeq" id="WP_138152957.1">
    <property type="nucleotide sequence ID" value="NZ_VANU01000004.1"/>
</dbReference>
<proteinExistence type="predicted"/>
<evidence type="ECO:0000256" key="5">
    <source>
        <dbReference type="SAM" id="Phobius"/>
    </source>
</evidence>
<evidence type="ECO:0000256" key="2">
    <source>
        <dbReference type="ARBA" id="ARBA00022692"/>
    </source>
</evidence>
<dbReference type="Pfam" id="PF04932">
    <property type="entry name" value="Wzy_C"/>
    <property type="match status" value="1"/>
</dbReference>
<accession>A0A5R8XZW2</accession>
<keyword evidence="3 5" id="KW-1133">Transmembrane helix</keyword>
<feature type="transmembrane region" description="Helical" evidence="5">
    <location>
        <begin position="55"/>
        <end position="77"/>
    </location>
</feature>
<dbReference type="InterPro" id="IPR007016">
    <property type="entry name" value="O-antigen_ligase-rel_domated"/>
</dbReference>
<comment type="caution">
    <text evidence="7">The sequence shown here is derived from an EMBL/GenBank/DDBJ whole genome shotgun (WGS) entry which is preliminary data.</text>
</comment>
<evidence type="ECO:0000256" key="4">
    <source>
        <dbReference type="ARBA" id="ARBA00023136"/>
    </source>
</evidence>
<feature type="transmembrane region" description="Helical" evidence="5">
    <location>
        <begin position="32"/>
        <end position="49"/>
    </location>
</feature>
<dbReference type="AlphaFoldDB" id="A0A5R8XZW2"/>
<feature type="transmembrane region" description="Helical" evidence="5">
    <location>
        <begin position="84"/>
        <end position="102"/>
    </location>
</feature>
<evidence type="ECO:0000259" key="6">
    <source>
        <dbReference type="Pfam" id="PF04932"/>
    </source>
</evidence>
<keyword evidence="7" id="KW-0436">Ligase</keyword>
<gene>
    <name evidence="7" type="ORF">FDK22_10730</name>
</gene>